<dbReference type="EC" id="5.1.3.3" evidence="4 8"/>
<evidence type="ECO:0000256" key="10">
    <source>
        <dbReference type="PIRSR" id="PIRSR005096-2"/>
    </source>
</evidence>
<proteinExistence type="inferred from homology"/>
<reference evidence="12 13" key="1">
    <citation type="submission" date="2018-11" db="EMBL/GenBank/DDBJ databases">
        <title>Genomic Encyclopedia of Type Strains, Phase IV (KMG-IV): sequencing the most valuable type-strain genomes for metagenomic binning, comparative biology and taxonomic classification.</title>
        <authorList>
            <person name="Goeker M."/>
        </authorList>
    </citation>
    <scope>NUCLEOTIDE SEQUENCE [LARGE SCALE GENOMIC DNA]</scope>
    <source>
        <strain evidence="12 13">DSM 26537</strain>
    </source>
</reference>
<dbReference type="PANTHER" id="PTHR10091">
    <property type="entry name" value="ALDOSE-1-EPIMERASE"/>
    <property type="match status" value="1"/>
</dbReference>
<evidence type="ECO:0000256" key="11">
    <source>
        <dbReference type="PIRSR" id="PIRSR005096-3"/>
    </source>
</evidence>
<keyword evidence="6 8" id="KW-0413">Isomerase</keyword>
<dbReference type="RefSeq" id="WP_123610421.1">
    <property type="nucleotide sequence ID" value="NZ_RJVG01000011.1"/>
</dbReference>
<evidence type="ECO:0000256" key="8">
    <source>
        <dbReference type="PIRNR" id="PIRNR005096"/>
    </source>
</evidence>
<dbReference type="CDD" id="cd09019">
    <property type="entry name" value="galactose_mutarotase_like"/>
    <property type="match status" value="1"/>
</dbReference>
<dbReference type="InterPro" id="IPR008183">
    <property type="entry name" value="Aldose_1/G6P_1-epimerase"/>
</dbReference>
<dbReference type="Gene3D" id="2.70.98.10">
    <property type="match status" value="1"/>
</dbReference>
<evidence type="ECO:0000256" key="5">
    <source>
        <dbReference type="ARBA" id="ARBA00014165"/>
    </source>
</evidence>
<dbReference type="OrthoDB" id="9779408at2"/>
<comment type="similarity">
    <text evidence="3 8">Belongs to the aldose epimerase family.</text>
</comment>
<dbReference type="InterPro" id="IPR018052">
    <property type="entry name" value="Ald1_epimerase_CS"/>
</dbReference>
<sequence length="352" mass="39454">MSITIKKFGQTSNKEEIKLYTLTNRNGMSAAFTNYGAVLVSLMVPDGKGNLDDVVLGYGNLEGYLKNGPGLGSFIGRHANRIGNASFDINGKTYDLEKNNGNNNLHGGSIGYNKMVYETEYFEEEDSDTIEFSRLSPDMEQGFPGNLDICVTYTLTNDNELVIEYLAVSDQDTLINLTNHSYFNLAGHKSGTILNHKMMIDSDYFTPTTDDLIPTGEIRDVTGTPMDFRTLKTIGQDIHADYLPLKQGKGYDHNYVLKTSKDEIIKVAELIDEGSQRKMEVYTDLPGMQVYTGNNLGENENCKEGAAYHPYDGVCFETQFFPNSCNLKEFKPCLFKAGEEYDYTTVYRFTTI</sequence>
<dbReference type="GO" id="GO:0006006">
    <property type="term" value="P:glucose metabolic process"/>
    <property type="evidence" value="ECO:0007669"/>
    <property type="project" value="TreeGrafter"/>
</dbReference>
<evidence type="ECO:0000313" key="13">
    <source>
        <dbReference type="Proteomes" id="UP000273083"/>
    </source>
</evidence>
<feature type="binding site" evidence="11">
    <location>
        <begin position="80"/>
        <end position="81"/>
    </location>
    <ligand>
        <name>beta-D-galactose</name>
        <dbReference type="ChEBI" id="CHEBI:27667"/>
    </ligand>
</feature>
<accession>A0A3N1XKM3</accession>
<evidence type="ECO:0000256" key="4">
    <source>
        <dbReference type="ARBA" id="ARBA00013185"/>
    </source>
</evidence>
<dbReference type="PROSITE" id="PS00545">
    <property type="entry name" value="ALDOSE_1_EPIMERASE"/>
    <property type="match status" value="1"/>
</dbReference>
<dbReference type="GO" id="GO:0030246">
    <property type="term" value="F:carbohydrate binding"/>
    <property type="evidence" value="ECO:0007669"/>
    <property type="project" value="InterPro"/>
</dbReference>
<dbReference type="PIRSF" id="PIRSF005096">
    <property type="entry name" value="GALM"/>
    <property type="match status" value="1"/>
</dbReference>
<comment type="catalytic activity">
    <reaction evidence="1 8">
        <text>alpha-D-glucose = beta-D-glucose</text>
        <dbReference type="Rhea" id="RHEA:10264"/>
        <dbReference type="ChEBI" id="CHEBI:15903"/>
        <dbReference type="ChEBI" id="CHEBI:17925"/>
        <dbReference type="EC" id="5.1.3.3"/>
    </reaction>
</comment>
<dbReference type="UniPathway" id="UPA00242"/>
<dbReference type="InterPro" id="IPR011013">
    <property type="entry name" value="Gal_mutarotase_sf_dom"/>
</dbReference>
<dbReference type="AlphaFoldDB" id="A0A3N1XKM3"/>
<dbReference type="InterPro" id="IPR014718">
    <property type="entry name" value="GH-type_carb-bd"/>
</dbReference>
<dbReference type="SUPFAM" id="SSF74650">
    <property type="entry name" value="Galactose mutarotase-like"/>
    <property type="match status" value="1"/>
</dbReference>
<evidence type="ECO:0000256" key="6">
    <source>
        <dbReference type="ARBA" id="ARBA00023235"/>
    </source>
</evidence>
<evidence type="ECO:0000256" key="3">
    <source>
        <dbReference type="ARBA" id="ARBA00006206"/>
    </source>
</evidence>
<feature type="binding site" evidence="10">
    <location>
        <position position="252"/>
    </location>
    <ligand>
        <name>beta-D-galactose</name>
        <dbReference type="ChEBI" id="CHEBI:27667"/>
    </ligand>
</feature>
<dbReference type="Proteomes" id="UP000273083">
    <property type="component" value="Unassembled WGS sequence"/>
</dbReference>
<dbReference type="InterPro" id="IPR015443">
    <property type="entry name" value="Aldose_1-epimerase"/>
</dbReference>
<organism evidence="12 13">
    <name type="scientific">Mobilisporobacter senegalensis</name>
    <dbReference type="NCBI Taxonomy" id="1329262"/>
    <lineage>
        <taxon>Bacteria</taxon>
        <taxon>Bacillati</taxon>
        <taxon>Bacillota</taxon>
        <taxon>Clostridia</taxon>
        <taxon>Lachnospirales</taxon>
        <taxon>Lachnospiraceae</taxon>
        <taxon>Mobilisporobacter</taxon>
    </lineage>
</organism>
<feature type="active site" description="Proton acceptor" evidence="9">
    <location>
        <position position="317"/>
    </location>
</feature>
<evidence type="ECO:0000313" key="12">
    <source>
        <dbReference type="EMBL" id="ROR25277.1"/>
    </source>
</evidence>
<protein>
    <recommendedName>
        <fullName evidence="5 8">Aldose 1-epimerase</fullName>
        <ecNumber evidence="4 8">5.1.3.3</ecNumber>
    </recommendedName>
</protein>
<dbReference type="Pfam" id="PF01263">
    <property type="entry name" value="Aldose_epim"/>
    <property type="match status" value="1"/>
</dbReference>
<keyword evidence="13" id="KW-1185">Reference proteome</keyword>
<name>A0A3N1XKM3_9FIRM</name>
<dbReference type="GO" id="GO:0004034">
    <property type="term" value="F:aldose 1-epimerase activity"/>
    <property type="evidence" value="ECO:0007669"/>
    <property type="project" value="UniProtKB-EC"/>
</dbReference>
<gene>
    <name evidence="12" type="ORF">EDD66_11139</name>
</gene>
<evidence type="ECO:0000256" key="7">
    <source>
        <dbReference type="ARBA" id="ARBA00023277"/>
    </source>
</evidence>
<dbReference type="PANTHER" id="PTHR10091:SF0">
    <property type="entry name" value="GALACTOSE MUTAROTASE"/>
    <property type="match status" value="1"/>
</dbReference>
<dbReference type="InterPro" id="IPR047215">
    <property type="entry name" value="Galactose_mutarotase-like"/>
</dbReference>
<comment type="pathway">
    <text evidence="2 8">Carbohydrate metabolism; hexose metabolism.</text>
</comment>
<keyword evidence="7 8" id="KW-0119">Carbohydrate metabolism</keyword>
<feature type="binding site" evidence="11">
    <location>
        <begin position="180"/>
        <end position="182"/>
    </location>
    <ligand>
        <name>beta-D-galactose</name>
        <dbReference type="ChEBI" id="CHEBI:27667"/>
    </ligand>
</feature>
<dbReference type="GO" id="GO:0033499">
    <property type="term" value="P:galactose catabolic process via UDP-galactose, Leloir pathway"/>
    <property type="evidence" value="ECO:0007669"/>
    <property type="project" value="TreeGrafter"/>
</dbReference>
<evidence type="ECO:0000256" key="9">
    <source>
        <dbReference type="PIRSR" id="PIRSR005096-1"/>
    </source>
</evidence>
<evidence type="ECO:0000256" key="2">
    <source>
        <dbReference type="ARBA" id="ARBA00005028"/>
    </source>
</evidence>
<comment type="caution">
    <text evidence="12">The sequence shown here is derived from an EMBL/GenBank/DDBJ whole genome shotgun (WGS) entry which is preliminary data.</text>
</comment>
<feature type="active site" description="Proton donor" evidence="9">
    <location>
        <position position="180"/>
    </location>
</feature>
<evidence type="ECO:0000256" key="1">
    <source>
        <dbReference type="ARBA" id="ARBA00001614"/>
    </source>
</evidence>
<dbReference type="EMBL" id="RJVG01000011">
    <property type="protein sequence ID" value="ROR25277.1"/>
    <property type="molecule type" value="Genomic_DNA"/>
</dbReference>
<dbReference type="NCBIfam" id="NF008277">
    <property type="entry name" value="PRK11055.1"/>
    <property type="match status" value="1"/>
</dbReference>